<sequence>MMAQGQSLHSRCCFISELDAMSLPPSQPYPPDGSSSQFLLPPATPPTMKRTVGSYLNYPLWKNLGQQAARHRYWMKGAAIAYGIVCCVLLSSFMAIAAASLWAPVAEGLTNHLQRWVPAVVTPLQAVIAEIRTDWPLNRRWWLFLLTTGASLALWCKVVGLTQQIIRSDGDLASHLIPTWRQRSLTGLVAIATAALTLLAVGVVLLALPAGMQQQAEVSVIGLMRQLLVQSLRWSLAASTIALSYGVLYRSSQKSSARSAPVLPGTVFATMIWLATAMAFKHHLESLTDYHWLFSAGSTLTLAFIGLYICTLGLLLGGQYNKLINRYFPLARSPQSSPQGPPPSFESFTIPKQRPYR</sequence>
<evidence type="ECO:0000256" key="6">
    <source>
        <dbReference type="SAM" id="MobiDB-lite"/>
    </source>
</evidence>
<dbReference type="Proteomes" id="UP000292459">
    <property type="component" value="Unassembled WGS sequence"/>
</dbReference>
<evidence type="ECO:0000256" key="7">
    <source>
        <dbReference type="SAM" id="Phobius"/>
    </source>
</evidence>
<organism evidence="8 9">
    <name type="scientific">Leptolyngbya iicbica LK</name>
    <dbReference type="NCBI Taxonomy" id="2294035"/>
    <lineage>
        <taxon>Bacteria</taxon>
        <taxon>Bacillati</taxon>
        <taxon>Cyanobacteriota</taxon>
        <taxon>Cyanophyceae</taxon>
        <taxon>Leptolyngbyales</taxon>
        <taxon>Leptolyngbyaceae</taxon>
        <taxon>Leptolyngbya group</taxon>
        <taxon>Leptolyngbya</taxon>
        <taxon>Leptolyngbya iicbica</taxon>
    </lineage>
</organism>
<feature type="transmembrane region" description="Helical" evidence="7">
    <location>
        <begin position="79"/>
        <end position="103"/>
    </location>
</feature>
<comment type="subcellular location">
    <subcellularLocation>
        <location evidence="1">Cell membrane</location>
        <topology evidence="1">Multi-pass membrane protein</topology>
    </subcellularLocation>
</comment>
<keyword evidence="5 7" id="KW-0472">Membrane</keyword>
<feature type="transmembrane region" description="Helical" evidence="7">
    <location>
        <begin position="187"/>
        <end position="212"/>
    </location>
</feature>
<evidence type="ECO:0000313" key="8">
    <source>
        <dbReference type="EMBL" id="RZM79520.1"/>
    </source>
</evidence>
<keyword evidence="2" id="KW-1003">Cell membrane</keyword>
<evidence type="ECO:0000256" key="1">
    <source>
        <dbReference type="ARBA" id="ARBA00004651"/>
    </source>
</evidence>
<proteinExistence type="predicted"/>
<evidence type="ECO:0000256" key="3">
    <source>
        <dbReference type="ARBA" id="ARBA00022692"/>
    </source>
</evidence>
<keyword evidence="9" id="KW-1185">Reference proteome</keyword>
<protein>
    <recommendedName>
        <fullName evidence="10">YihY/virulence factor BrkB family protein</fullName>
    </recommendedName>
</protein>
<dbReference type="AlphaFoldDB" id="A0A4Q7E8K3"/>
<feature type="transmembrane region" description="Helical" evidence="7">
    <location>
        <begin position="232"/>
        <end position="249"/>
    </location>
</feature>
<keyword evidence="3 7" id="KW-0812">Transmembrane</keyword>
<gene>
    <name evidence="8" type="ORF">DYY88_12430</name>
</gene>
<keyword evidence="4 7" id="KW-1133">Transmembrane helix</keyword>
<dbReference type="EMBL" id="QVFV01000002">
    <property type="protein sequence ID" value="RZM79520.1"/>
    <property type="molecule type" value="Genomic_DNA"/>
</dbReference>
<comment type="caution">
    <text evidence="8">The sequence shown here is derived from an EMBL/GenBank/DDBJ whole genome shotgun (WGS) entry which is preliminary data.</text>
</comment>
<name>A0A4Q7E8K3_9CYAN</name>
<dbReference type="InterPro" id="IPR017039">
    <property type="entry name" value="Virul_fac_BrkB"/>
</dbReference>
<feature type="region of interest" description="Disordered" evidence="6">
    <location>
        <begin position="333"/>
        <end position="357"/>
    </location>
</feature>
<dbReference type="GO" id="GO:0005886">
    <property type="term" value="C:plasma membrane"/>
    <property type="evidence" value="ECO:0007669"/>
    <property type="project" value="UniProtKB-SubCell"/>
</dbReference>
<evidence type="ECO:0000256" key="5">
    <source>
        <dbReference type="ARBA" id="ARBA00023136"/>
    </source>
</evidence>
<dbReference type="Pfam" id="PF03631">
    <property type="entry name" value="Virul_fac_BrkB"/>
    <property type="match status" value="1"/>
</dbReference>
<feature type="transmembrane region" description="Helical" evidence="7">
    <location>
        <begin position="292"/>
        <end position="316"/>
    </location>
</feature>
<feature type="transmembrane region" description="Helical" evidence="7">
    <location>
        <begin position="141"/>
        <end position="166"/>
    </location>
</feature>
<reference evidence="8 9" key="1">
    <citation type="submission" date="2018-11" db="EMBL/GenBank/DDBJ databases">
        <title>Whole genome sequencing of an environmental sample.</title>
        <authorList>
            <person name="Sarangi A.N."/>
            <person name="Singh D."/>
            <person name="Tripathy S."/>
        </authorList>
    </citation>
    <scope>NUCLEOTIDE SEQUENCE [LARGE SCALE GENOMIC DNA]</scope>
    <source>
        <strain evidence="8 9">Lakshadweep</strain>
    </source>
</reference>
<feature type="transmembrane region" description="Helical" evidence="7">
    <location>
        <begin position="261"/>
        <end position="280"/>
    </location>
</feature>
<evidence type="ECO:0000256" key="2">
    <source>
        <dbReference type="ARBA" id="ARBA00022475"/>
    </source>
</evidence>
<evidence type="ECO:0000256" key="4">
    <source>
        <dbReference type="ARBA" id="ARBA00022989"/>
    </source>
</evidence>
<evidence type="ECO:0000313" key="9">
    <source>
        <dbReference type="Proteomes" id="UP000292459"/>
    </source>
</evidence>
<evidence type="ECO:0008006" key="10">
    <source>
        <dbReference type="Google" id="ProtNLM"/>
    </source>
</evidence>
<dbReference type="OrthoDB" id="9781030at2"/>
<accession>A0A4Q7E8K3</accession>